<feature type="compositionally biased region" description="Polar residues" evidence="2">
    <location>
        <begin position="1"/>
        <end position="16"/>
    </location>
</feature>
<evidence type="ECO:0000256" key="2">
    <source>
        <dbReference type="SAM" id="MobiDB-lite"/>
    </source>
</evidence>
<dbReference type="AlphaFoldDB" id="A0A7J7NK04"/>
<accession>A0A7J7NK04</accession>
<dbReference type="Proteomes" id="UP000541444">
    <property type="component" value="Unassembled WGS sequence"/>
</dbReference>
<feature type="compositionally biased region" description="Polar residues" evidence="2">
    <location>
        <begin position="185"/>
        <end position="197"/>
    </location>
</feature>
<proteinExistence type="predicted"/>
<reference evidence="3 4" key="1">
    <citation type="journal article" date="2020" name="IScience">
        <title>Genome Sequencing of the Endangered Kingdonia uniflora (Circaeasteraceae, Ranunculales) Reveals Potential Mechanisms of Evolutionary Specialization.</title>
        <authorList>
            <person name="Sun Y."/>
            <person name="Deng T."/>
            <person name="Zhang A."/>
            <person name="Moore M.J."/>
            <person name="Landis J.B."/>
            <person name="Lin N."/>
            <person name="Zhang H."/>
            <person name="Zhang X."/>
            <person name="Huang J."/>
            <person name="Zhang X."/>
            <person name="Sun H."/>
            <person name="Wang H."/>
        </authorList>
    </citation>
    <scope>NUCLEOTIDE SEQUENCE [LARGE SCALE GENOMIC DNA]</scope>
    <source>
        <strain evidence="3">TB1705</strain>
        <tissue evidence="3">Leaf</tissue>
    </source>
</reference>
<dbReference type="PANTHER" id="PTHR34466:SF3">
    <property type="entry name" value="OS11G0129800 PROTEIN"/>
    <property type="match status" value="1"/>
</dbReference>
<sequence>MAMSAFKSSSKRGNLGTTSSSTNPRRTSEDLSKKIPHRRSRSVSAVSRNSSITTIDEFLNKRDNPLFHNPPQNSPQTDQNASKLEETHSTAARVDGLEGRRGRSVSRSSVVLSGEKVVGARKEVGRSLSRVDTGRRQRSVSRGHCDNSESENEQKYCVSSNFGSRSNWSSKPEMQIKSVATISDTKQTRQTWSSQHPVSEPSDDFVSTNWEDGISTTYLSEAEEKTIRAVTKQMKAIFYNGNATYIFYLYLVKYPQCIKNNHPAGDTGSADICETVRSEVRRAISEIQNDIQNAIQRNNPTVIATTNVDDIPPELVNPDAVELVSEIRRQYSSKLNQSEERAKKLREDLAVEEHRGQELGRILKEILPEPKSSQAKTFRPRRKNSVERWKMSKRLTEEAMNYFDECVSISTFDSSDFSSTEDPPFNLGAFDSLVSDGGAFPSASSSASAHNVASRNQDKNKESDNQVHVNVHPHNNFGLSTSNYCMNTFGDFDDSVHTKTPESRSSHFSFIDKPVETSVGAHGDIRSYIKMFEKETRKASVECKAVRSSYYDGEDYELQHQDETLLFDRVIYKNRIETGGLLLCSLMASF</sequence>
<protein>
    <submittedName>
        <fullName evidence="3">Uncharacterized protein</fullName>
    </submittedName>
</protein>
<feature type="compositionally biased region" description="Basic and acidic residues" evidence="2">
    <location>
        <begin position="456"/>
        <end position="465"/>
    </location>
</feature>
<keyword evidence="1" id="KW-0175">Coiled coil</keyword>
<feature type="compositionally biased region" description="Polar residues" evidence="2">
    <location>
        <begin position="70"/>
        <end position="82"/>
    </location>
</feature>
<dbReference type="EMBL" id="JACGCM010000760">
    <property type="protein sequence ID" value="KAF6167292.1"/>
    <property type="molecule type" value="Genomic_DNA"/>
</dbReference>
<keyword evidence="4" id="KW-1185">Reference proteome</keyword>
<evidence type="ECO:0000256" key="1">
    <source>
        <dbReference type="SAM" id="Coils"/>
    </source>
</evidence>
<feature type="region of interest" description="Disordered" evidence="2">
    <location>
        <begin position="444"/>
        <end position="465"/>
    </location>
</feature>
<evidence type="ECO:0000313" key="3">
    <source>
        <dbReference type="EMBL" id="KAF6167292.1"/>
    </source>
</evidence>
<dbReference type="OrthoDB" id="660305at2759"/>
<feature type="region of interest" description="Disordered" evidence="2">
    <location>
        <begin position="1"/>
        <end position="111"/>
    </location>
</feature>
<gene>
    <name evidence="3" type="ORF">GIB67_043153</name>
</gene>
<feature type="region of interest" description="Disordered" evidence="2">
    <location>
        <begin position="185"/>
        <end position="207"/>
    </location>
</feature>
<feature type="compositionally biased region" description="Low complexity" evidence="2">
    <location>
        <begin position="42"/>
        <end position="51"/>
    </location>
</feature>
<name>A0A7J7NK04_9MAGN</name>
<evidence type="ECO:0000313" key="4">
    <source>
        <dbReference type="Proteomes" id="UP000541444"/>
    </source>
</evidence>
<organism evidence="3 4">
    <name type="scientific">Kingdonia uniflora</name>
    <dbReference type="NCBI Taxonomy" id="39325"/>
    <lineage>
        <taxon>Eukaryota</taxon>
        <taxon>Viridiplantae</taxon>
        <taxon>Streptophyta</taxon>
        <taxon>Embryophyta</taxon>
        <taxon>Tracheophyta</taxon>
        <taxon>Spermatophyta</taxon>
        <taxon>Magnoliopsida</taxon>
        <taxon>Ranunculales</taxon>
        <taxon>Circaeasteraceae</taxon>
        <taxon>Kingdonia</taxon>
    </lineage>
</organism>
<comment type="caution">
    <text evidence="3">The sequence shown here is derived from an EMBL/GenBank/DDBJ whole genome shotgun (WGS) entry which is preliminary data.</text>
</comment>
<feature type="coiled-coil region" evidence="1">
    <location>
        <begin position="328"/>
        <end position="355"/>
    </location>
</feature>
<feature type="region of interest" description="Disordered" evidence="2">
    <location>
        <begin position="127"/>
        <end position="156"/>
    </location>
</feature>
<dbReference type="PANTHER" id="PTHR34466">
    <property type="entry name" value="OS11G0129800 PROTEIN"/>
    <property type="match status" value="1"/>
</dbReference>